<dbReference type="EMBL" id="JAAIUW010000005">
    <property type="protein sequence ID" value="KAF7832918.1"/>
    <property type="molecule type" value="Genomic_DNA"/>
</dbReference>
<sequence>MVWSVGDWGRVEGFTIVEAERKEVIWVGFMGKENRGKEEEWMGGSVLGGVSLVLREREEGGVISDENLAGKYGGGGLRLGRADSVWRRLGFEGVAMEVWDMGEKKRG</sequence>
<dbReference type="Proteomes" id="UP000634136">
    <property type="component" value="Unassembled WGS sequence"/>
</dbReference>
<organism evidence="1 2">
    <name type="scientific">Senna tora</name>
    <dbReference type="NCBI Taxonomy" id="362788"/>
    <lineage>
        <taxon>Eukaryota</taxon>
        <taxon>Viridiplantae</taxon>
        <taxon>Streptophyta</taxon>
        <taxon>Embryophyta</taxon>
        <taxon>Tracheophyta</taxon>
        <taxon>Spermatophyta</taxon>
        <taxon>Magnoliopsida</taxon>
        <taxon>eudicotyledons</taxon>
        <taxon>Gunneridae</taxon>
        <taxon>Pentapetalae</taxon>
        <taxon>rosids</taxon>
        <taxon>fabids</taxon>
        <taxon>Fabales</taxon>
        <taxon>Fabaceae</taxon>
        <taxon>Caesalpinioideae</taxon>
        <taxon>Cassia clade</taxon>
        <taxon>Senna</taxon>
    </lineage>
</organism>
<comment type="caution">
    <text evidence="1">The sequence shown here is derived from an EMBL/GenBank/DDBJ whole genome shotgun (WGS) entry which is preliminary data.</text>
</comment>
<accession>A0A834WVQ3</accession>
<gene>
    <name evidence="1" type="ORF">G2W53_015251</name>
</gene>
<evidence type="ECO:0000313" key="2">
    <source>
        <dbReference type="Proteomes" id="UP000634136"/>
    </source>
</evidence>
<proteinExistence type="predicted"/>
<name>A0A834WVQ3_9FABA</name>
<protein>
    <submittedName>
        <fullName evidence="1">Uncharacterized protein</fullName>
    </submittedName>
</protein>
<keyword evidence="2" id="KW-1185">Reference proteome</keyword>
<evidence type="ECO:0000313" key="1">
    <source>
        <dbReference type="EMBL" id="KAF7832918.1"/>
    </source>
</evidence>
<dbReference type="AlphaFoldDB" id="A0A834WVQ3"/>
<reference evidence="1" key="1">
    <citation type="submission" date="2020-09" db="EMBL/GenBank/DDBJ databases">
        <title>Genome-Enabled Discovery of Anthraquinone Biosynthesis in Senna tora.</title>
        <authorList>
            <person name="Kang S.-H."/>
            <person name="Pandey R.P."/>
            <person name="Lee C.-M."/>
            <person name="Sim J.-S."/>
            <person name="Jeong J.-T."/>
            <person name="Choi B.-S."/>
            <person name="Jung M."/>
            <person name="Ginzburg D."/>
            <person name="Zhao K."/>
            <person name="Won S.Y."/>
            <person name="Oh T.-J."/>
            <person name="Yu Y."/>
            <person name="Kim N.-H."/>
            <person name="Lee O.R."/>
            <person name="Lee T.-H."/>
            <person name="Bashyal P."/>
            <person name="Kim T.-S."/>
            <person name="Lee W.-H."/>
            <person name="Kawkins C."/>
            <person name="Kim C.-K."/>
            <person name="Kim J.S."/>
            <person name="Ahn B.O."/>
            <person name="Rhee S.Y."/>
            <person name="Sohng J.K."/>
        </authorList>
    </citation>
    <scope>NUCLEOTIDE SEQUENCE</scope>
    <source>
        <tissue evidence="1">Leaf</tissue>
    </source>
</reference>